<dbReference type="Gene3D" id="3.40.50.300">
    <property type="entry name" value="P-loop containing nucleotide triphosphate hydrolases"/>
    <property type="match status" value="1"/>
</dbReference>
<evidence type="ECO:0008006" key="4">
    <source>
        <dbReference type="Google" id="ProtNLM"/>
    </source>
</evidence>
<organism evidence="2 3">
    <name type="scientific">Alteribacter keqinensis</name>
    <dbReference type="NCBI Taxonomy" id="2483800"/>
    <lineage>
        <taxon>Bacteria</taxon>
        <taxon>Bacillati</taxon>
        <taxon>Bacillota</taxon>
        <taxon>Bacilli</taxon>
        <taxon>Bacillales</taxon>
        <taxon>Bacillaceae</taxon>
        <taxon>Alteribacter</taxon>
    </lineage>
</organism>
<accession>A0A3M7TTL0</accession>
<keyword evidence="3" id="KW-1185">Reference proteome</keyword>
<comment type="caution">
    <text evidence="2">The sequence shown here is derived from an EMBL/GenBank/DDBJ whole genome shotgun (WGS) entry which is preliminary data.</text>
</comment>
<sequence length="683" mass="79373">MNFTTTHEGLINSEEKRRIEECLIMGRLADDGPGLPSTGIEQGRAVSLTTFAGPDKVIFYIKSLSEEPFLLMEKLGKRNEEVFVTFDNRNKTYLDRFKYFTLNDEEKVEFLRSHFINKPILFKPKLTYGNQERYHYNLEMQFVETEPFTLEDSYFTIPHVKKGLPHNRFEKAMIEGKPIELPSYNHGLELPEFIICDKYLYRLEDDAFEKYPINDNLYLCKKPSSVKRIDIPSKEEFKQLTFKEVSFVPYSTKMDFNDLPGQTITELNKAEEQRVKKSERVNKDNKANKINEDNSKSRTNSNVSNNIAENEFIAWLHYLAEKNNLVYESHDLINFHTSMKTARFSILGGMSGTGKSKLARVYADALGLEEGKNLLFIPVSPSFTEPSDVLGFLNPQTGLYLESETGLISFLVEAKKKPRQLHMVVFDEMNLGQVEHYFSPFISLLEGEEDERILRLFSKNHFSHHPDLKEIKIGSNVLFVGTANFDETTKDFSNRMLDRSNVILLEKKRFIEAKKEEEKAAQNILEYQNKTLSSLEDPNPVSKDNFLSWINKESGLSSLEDDELIVLDKLHEEISNFDSQTGVSFRIAKSIGHYLENIPKDEDGYDLFSRELAFDYQIKQRILTKIRGHRDQIENLVGFIDEEENYRDGRIGHILPEEDNQFFISRRYLKQKAKELMRNGYTM</sequence>
<protein>
    <recommendedName>
        <fullName evidence="4">ATPase dynein-related AAA domain-containing protein</fullName>
    </recommendedName>
</protein>
<dbReference type="Proteomes" id="UP000278746">
    <property type="component" value="Unassembled WGS sequence"/>
</dbReference>
<dbReference type="InterPro" id="IPR027417">
    <property type="entry name" value="P-loop_NTPase"/>
</dbReference>
<dbReference type="SUPFAM" id="SSF52540">
    <property type="entry name" value="P-loop containing nucleoside triphosphate hydrolases"/>
    <property type="match status" value="1"/>
</dbReference>
<feature type="region of interest" description="Disordered" evidence="1">
    <location>
        <begin position="270"/>
        <end position="302"/>
    </location>
</feature>
<evidence type="ECO:0000313" key="3">
    <source>
        <dbReference type="Proteomes" id="UP000278746"/>
    </source>
</evidence>
<dbReference type="OrthoDB" id="9781481at2"/>
<dbReference type="RefSeq" id="WP_122896076.1">
    <property type="nucleotide sequence ID" value="NZ_RHIB01000001.1"/>
</dbReference>
<gene>
    <name evidence="2" type="ORF">EBO34_00840</name>
</gene>
<evidence type="ECO:0000313" key="2">
    <source>
        <dbReference type="EMBL" id="RNA68551.1"/>
    </source>
</evidence>
<dbReference type="EMBL" id="RHIB01000001">
    <property type="protein sequence ID" value="RNA68551.1"/>
    <property type="molecule type" value="Genomic_DNA"/>
</dbReference>
<evidence type="ECO:0000256" key="1">
    <source>
        <dbReference type="SAM" id="MobiDB-lite"/>
    </source>
</evidence>
<dbReference type="AlphaFoldDB" id="A0A3M7TTL0"/>
<proteinExistence type="predicted"/>
<reference evidence="2 3" key="1">
    <citation type="submission" date="2018-10" db="EMBL/GenBank/DDBJ databases">
        <title>Bacillus Keqinensis sp. nov., a moderately halophilic bacterium isolated from a saline-alkaline lake.</title>
        <authorList>
            <person name="Wang H."/>
        </authorList>
    </citation>
    <scope>NUCLEOTIDE SEQUENCE [LARGE SCALE GENOMIC DNA]</scope>
    <source>
        <strain evidence="2 3">KQ-3</strain>
    </source>
</reference>
<feature type="compositionally biased region" description="Basic and acidic residues" evidence="1">
    <location>
        <begin position="270"/>
        <end position="296"/>
    </location>
</feature>
<name>A0A3M7TTL0_9BACI</name>